<accession>A0ABS4GD70</accession>
<proteinExistence type="predicted"/>
<name>A0ABS4GD70_9FIRM</name>
<reference evidence="2 3" key="1">
    <citation type="submission" date="2021-03" db="EMBL/GenBank/DDBJ databases">
        <title>Genomic Encyclopedia of Type Strains, Phase IV (KMG-IV): sequencing the most valuable type-strain genomes for metagenomic binning, comparative biology and taxonomic classification.</title>
        <authorList>
            <person name="Goeker M."/>
        </authorList>
    </citation>
    <scope>NUCLEOTIDE SEQUENCE [LARGE SCALE GENOMIC DNA]</scope>
    <source>
        <strain evidence="2 3">DSM 24004</strain>
    </source>
</reference>
<sequence length="407" mass="47158">MITFKLWNLIRGYVIINITDTNYEKTINVLQRNKINLWDIEKNDNGVSFKISNDDYKKYYKIIRDIKLEPTKKTGLSFKLKKLELRKGFIIGIIVLIISFFMFSNLVWNIEVVGTNQIVSRNIKDTLSKNGIKMPSTISNLNEKHIETLLHKEFASFKFVEAYVEGSKLIIFVKEKELESSVIKENTPSSIISTKNAIINKAIVKNGQLVVRVGDVVYKGQTLVMGIVKNKNSDDFMMVPSEGTIYGKTYYNFEIKEEKIRNITKSTDNTKNIYYIKLSDKKHKIIGDIKPFKNYNYSERAIKIPILSNITGISFVKGKFFEEKISQIEIDENSAKNKMKINLYDNLIKMCGKDAKTLSTSFNYQKDEKYYYLNAQIEVIEDIGESIKIYPIEENEEMDNNAEIKED</sequence>
<dbReference type="Pfam" id="PF06898">
    <property type="entry name" value="YqfD"/>
    <property type="match status" value="1"/>
</dbReference>
<dbReference type="InterPro" id="IPR010690">
    <property type="entry name" value="YqfD"/>
</dbReference>
<comment type="caution">
    <text evidence="2">The sequence shown here is derived from an EMBL/GenBank/DDBJ whole genome shotgun (WGS) entry which is preliminary data.</text>
</comment>
<evidence type="ECO:0000256" key="1">
    <source>
        <dbReference type="SAM" id="Phobius"/>
    </source>
</evidence>
<dbReference type="EMBL" id="JAGGKS010000003">
    <property type="protein sequence ID" value="MBP1925452.1"/>
    <property type="molecule type" value="Genomic_DNA"/>
</dbReference>
<feature type="transmembrane region" description="Helical" evidence="1">
    <location>
        <begin position="88"/>
        <end position="108"/>
    </location>
</feature>
<evidence type="ECO:0000313" key="2">
    <source>
        <dbReference type="EMBL" id="MBP1925452.1"/>
    </source>
</evidence>
<evidence type="ECO:0008006" key="4">
    <source>
        <dbReference type="Google" id="ProtNLM"/>
    </source>
</evidence>
<organism evidence="2 3">
    <name type="scientific">Sedimentibacter acidaminivorans</name>
    <dbReference type="NCBI Taxonomy" id="913099"/>
    <lineage>
        <taxon>Bacteria</taxon>
        <taxon>Bacillati</taxon>
        <taxon>Bacillota</taxon>
        <taxon>Tissierellia</taxon>
        <taxon>Sedimentibacter</taxon>
    </lineage>
</organism>
<keyword evidence="1" id="KW-0812">Transmembrane</keyword>
<keyword evidence="3" id="KW-1185">Reference proteome</keyword>
<protein>
    <recommendedName>
        <fullName evidence="4">Sporulation protein YqfD</fullName>
    </recommendedName>
</protein>
<evidence type="ECO:0000313" key="3">
    <source>
        <dbReference type="Proteomes" id="UP001519342"/>
    </source>
</evidence>
<dbReference type="RefSeq" id="WP_209511186.1">
    <property type="nucleotide sequence ID" value="NZ_JAGGKS010000003.1"/>
</dbReference>
<keyword evidence="1" id="KW-1133">Transmembrane helix</keyword>
<gene>
    <name evidence="2" type="ORF">J2Z76_001311</name>
</gene>
<keyword evidence="1" id="KW-0472">Membrane</keyword>
<dbReference type="Proteomes" id="UP001519342">
    <property type="component" value="Unassembled WGS sequence"/>
</dbReference>